<sequence>MLLIAMFPPLLRGILVAFVCSIRRLLSSSNNTTGGPHANIDFFASTFSSALFPLPSSTEAEEKEDWRIRFLCHLLNPERPARNFDCLMTSVFGLDCDKVEKFNPIEPPSDQSKRTKSVGLQTSAPIGEICKALSTVNLTTLTDSSYSSVCPSLLSAPLGDSTNLSQTDKTTTKACSTEAHRLRSNIALNLGRWRQTDDHERLAKLESSAELLQLLNHILLDRSMDPRVKLRHLKQVNSPI</sequence>
<name>A0A3P6PNI7_DIBLA</name>
<organism evidence="1 2">
    <name type="scientific">Dibothriocephalus latus</name>
    <name type="common">Fish tapeworm</name>
    <name type="synonym">Diphyllobothrium latum</name>
    <dbReference type="NCBI Taxonomy" id="60516"/>
    <lineage>
        <taxon>Eukaryota</taxon>
        <taxon>Metazoa</taxon>
        <taxon>Spiralia</taxon>
        <taxon>Lophotrochozoa</taxon>
        <taxon>Platyhelminthes</taxon>
        <taxon>Cestoda</taxon>
        <taxon>Eucestoda</taxon>
        <taxon>Diphyllobothriidea</taxon>
        <taxon>Diphyllobothriidae</taxon>
        <taxon>Dibothriocephalus</taxon>
    </lineage>
</organism>
<gene>
    <name evidence="1" type="ORF">DILT_LOCUS295</name>
</gene>
<protein>
    <submittedName>
        <fullName evidence="1">Uncharacterized protein</fullName>
    </submittedName>
</protein>
<evidence type="ECO:0000313" key="2">
    <source>
        <dbReference type="Proteomes" id="UP000281553"/>
    </source>
</evidence>
<dbReference type="Proteomes" id="UP000281553">
    <property type="component" value="Unassembled WGS sequence"/>
</dbReference>
<dbReference type="EMBL" id="UYRU01001115">
    <property type="protein sequence ID" value="VDK31183.1"/>
    <property type="molecule type" value="Genomic_DNA"/>
</dbReference>
<evidence type="ECO:0000313" key="1">
    <source>
        <dbReference type="EMBL" id="VDK31183.1"/>
    </source>
</evidence>
<reference evidence="1 2" key="1">
    <citation type="submission" date="2018-11" db="EMBL/GenBank/DDBJ databases">
        <authorList>
            <consortium name="Pathogen Informatics"/>
        </authorList>
    </citation>
    <scope>NUCLEOTIDE SEQUENCE [LARGE SCALE GENOMIC DNA]</scope>
</reference>
<dbReference type="AlphaFoldDB" id="A0A3P6PNI7"/>
<keyword evidence="2" id="KW-1185">Reference proteome</keyword>
<accession>A0A3P6PNI7</accession>
<proteinExistence type="predicted"/>
<dbReference type="OrthoDB" id="6263361at2759"/>